<feature type="transmembrane region" description="Helical" evidence="6">
    <location>
        <begin position="43"/>
        <end position="67"/>
    </location>
</feature>
<dbReference type="InterPro" id="IPR052337">
    <property type="entry name" value="SAT4-like"/>
</dbReference>
<name>A0AAD4GZ25_ASPNN</name>
<dbReference type="EMBL" id="VCAU01000003">
    <property type="protein sequence ID" value="KAF9894627.1"/>
    <property type="molecule type" value="Genomic_DNA"/>
</dbReference>
<comment type="subcellular location">
    <subcellularLocation>
        <location evidence="1">Membrane</location>
        <topology evidence="1">Multi-pass membrane protein</topology>
    </subcellularLocation>
</comment>
<feature type="transmembrane region" description="Helical" evidence="6">
    <location>
        <begin position="122"/>
        <end position="145"/>
    </location>
</feature>
<reference evidence="8" key="1">
    <citation type="journal article" date="2019" name="Beilstein J. Org. Chem.">
        <title>Nanangenines: drimane sesquiterpenoids as the dominant metabolite cohort of a novel Australian fungus, Aspergillus nanangensis.</title>
        <authorList>
            <person name="Lacey H.J."/>
            <person name="Gilchrist C.L.M."/>
            <person name="Crombie A."/>
            <person name="Kalaitzis J.A."/>
            <person name="Vuong D."/>
            <person name="Rutledge P.J."/>
            <person name="Turner P."/>
            <person name="Pitt J.I."/>
            <person name="Lacey E."/>
            <person name="Chooi Y.H."/>
            <person name="Piggott A.M."/>
        </authorList>
    </citation>
    <scope>NUCLEOTIDE SEQUENCE</scope>
    <source>
        <strain evidence="8">MST-FP2251</strain>
    </source>
</reference>
<reference evidence="8" key="2">
    <citation type="submission" date="2020-02" db="EMBL/GenBank/DDBJ databases">
        <authorList>
            <person name="Gilchrist C.L.M."/>
            <person name="Chooi Y.-H."/>
        </authorList>
    </citation>
    <scope>NUCLEOTIDE SEQUENCE</scope>
    <source>
        <strain evidence="8">MST-FP2251</strain>
    </source>
</reference>
<evidence type="ECO:0000256" key="5">
    <source>
        <dbReference type="ARBA" id="ARBA00038359"/>
    </source>
</evidence>
<evidence type="ECO:0000256" key="1">
    <source>
        <dbReference type="ARBA" id="ARBA00004141"/>
    </source>
</evidence>
<feature type="transmembrane region" description="Helical" evidence="6">
    <location>
        <begin position="12"/>
        <end position="31"/>
    </location>
</feature>
<evidence type="ECO:0000256" key="6">
    <source>
        <dbReference type="SAM" id="Phobius"/>
    </source>
</evidence>
<keyword evidence="9" id="KW-1185">Reference proteome</keyword>
<evidence type="ECO:0000256" key="2">
    <source>
        <dbReference type="ARBA" id="ARBA00022692"/>
    </source>
</evidence>
<keyword evidence="4 6" id="KW-0472">Membrane</keyword>
<comment type="caution">
    <text evidence="8">The sequence shown here is derived from an EMBL/GenBank/DDBJ whole genome shotgun (WGS) entry which is preliminary data.</text>
</comment>
<feature type="domain" description="Rhodopsin" evidence="7">
    <location>
        <begin position="27"/>
        <end position="262"/>
    </location>
</feature>
<dbReference type="AlphaFoldDB" id="A0AAD4GZ25"/>
<keyword evidence="2 6" id="KW-0812">Transmembrane</keyword>
<organism evidence="8 9">
    <name type="scientific">Aspergillus nanangensis</name>
    <dbReference type="NCBI Taxonomy" id="2582783"/>
    <lineage>
        <taxon>Eukaryota</taxon>
        <taxon>Fungi</taxon>
        <taxon>Dikarya</taxon>
        <taxon>Ascomycota</taxon>
        <taxon>Pezizomycotina</taxon>
        <taxon>Eurotiomycetes</taxon>
        <taxon>Eurotiomycetidae</taxon>
        <taxon>Eurotiales</taxon>
        <taxon>Aspergillaceae</taxon>
        <taxon>Aspergillus</taxon>
        <taxon>Aspergillus subgen. Circumdati</taxon>
    </lineage>
</organism>
<accession>A0AAD4GZ25</accession>
<protein>
    <recommendedName>
        <fullName evidence="7">Rhodopsin domain-containing protein</fullName>
    </recommendedName>
</protein>
<dbReference type="PANTHER" id="PTHR33048:SF163">
    <property type="entry name" value="INTEGRAL MEMBRANE PROTEIN (AFU_ORTHOLOGUE AFUA_8G05510)"/>
    <property type="match status" value="1"/>
</dbReference>
<dbReference type="Pfam" id="PF20684">
    <property type="entry name" value="Fung_rhodopsin"/>
    <property type="match status" value="1"/>
</dbReference>
<feature type="transmembrane region" description="Helical" evidence="6">
    <location>
        <begin position="172"/>
        <end position="192"/>
    </location>
</feature>
<gene>
    <name evidence="8" type="ORF">FE257_006515</name>
</gene>
<dbReference type="InterPro" id="IPR049326">
    <property type="entry name" value="Rhodopsin_dom_fungi"/>
</dbReference>
<keyword evidence="3 6" id="KW-1133">Transmembrane helix</keyword>
<feature type="transmembrane region" description="Helical" evidence="6">
    <location>
        <begin position="87"/>
        <end position="110"/>
    </location>
</feature>
<evidence type="ECO:0000256" key="3">
    <source>
        <dbReference type="ARBA" id="ARBA00022989"/>
    </source>
</evidence>
<dbReference type="GO" id="GO:0016020">
    <property type="term" value="C:membrane"/>
    <property type="evidence" value="ECO:0007669"/>
    <property type="project" value="UniProtKB-SubCell"/>
</dbReference>
<evidence type="ECO:0000313" key="9">
    <source>
        <dbReference type="Proteomes" id="UP001194746"/>
    </source>
</evidence>
<sequence length="351" mass="39971">MSLPKRGGEMIAIVSVLVGLSLVATMMRAWARLKRRVPFGIDDYLCFVSMFLLLVMEVELCLWVTIGGNGAHQSDLDLQTLMNFSKIFLANQFTYFLLCPLIKISIIFFYRRLFTMKPFHWVTMGLTVLISLWGTAIFLACALQCRPLKAYWDKRVEGHCFDSTKFIIVNQAFNVLMDFVILALPIPMIWNLQRAWQDKLALNGVFALGIFVCFASIYRIVVLFWMDPSDTTYTVYQATLWTHIEPSIGLICACLPIIRGLFPKLKLASARRYTKNPYYINTDISTSHFAMSSPKSPASDYYKMDECMISRATSGSNEHIPSANNYLGPRDIAVRTEINIHQDSASMKSHT</sequence>
<comment type="similarity">
    <text evidence="5">Belongs to the SAT4 family.</text>
</comment>
<feature type="transmembrane region" description="Helical" evidence="6">
    <location>
        <begin position="246"/>
        <end position="262"/>
    </location>
</feature>
<proteinExistence type="inferred from homology"/>
<evidence type="ECO:0000313" key="8">
    <source>
        <dbReference type="EMBL" id="KAF9894627.1"/>
    </source>
</evidence>
<evidence type="ECO:0000259" key="7">
    <source>
        <dbReference type="Pfam" id="PF20684"/>
    </source>
</evidence>
<evidence type="ECO:0000256" key="4">
    <source>
        <dbReference type="ARBA" id="ARBA00023136"/>
    </source>
</evidence>
<dbReference type="Proteomes" id="UP001194746">
    <property type="component" value="Unassembled WGS sequence"/>
</dbReference>
<dbReference type="PANTHER" id="PTHR33048">
    <property type="entry name" value="PTH11-LIKE INTEGRAL MEMBRANE PROTEIN (AFU_ORTHOLOGUE AFUA_5G11245)"/>
    <property type="match status" value="1"/>
</dbReference>
<feature type="transmembrane region" description="Helical" evidence="6">
    <location>
        <begin position="204"/>
        <end position="226"/>
    </location>
</feature>